<dbReference type="PRINTS" id="PR00608">
    <property type="entry name" value="CYTCHROMECII"/>
</dbReference>
<dbReference type="InterPro" id="IPR012127">
    <property type="entry name" value="Cyt_c_prime"/>
</dbReference>
<evidence type="ECO:0000256" key="1">
    <source>
        <dbReference type="ARBA" id="ARBA00022448"/>
    </source>
</evidence>
<name>A0A0P1G5K7_9RHOB</name>
<dbReference type="GO" id="GO:0009055">
    <property type="term" value="F:electron transfer activity"/>
    <property type="evidence" value="ECO:0007669"/>
    <property type="project" value="InterPro"/>
</dbReference>
<evidence type="ECO:0000256" key="3">
    <source>
        <dbReference type="ARBA" id="ARBA00022723"/>
    </source>
</evidence>
<evidence type="ECO:0000256" key="5">
    <source>
        <dbReference type="ARBA" id="ARBA00023004"/>
    </source>
</evidence>
<dbReference type="RefSeq" id="WP_058246720.1">
    <property type="nucleotide sequence ID" value="NZ_CYSE01000002.1"/>
</dbReference>
<organism evidence="9 10">
    <name type="scientific">Tropicibacter naphthalenivorans</name>
    <dbReference type="NCBI Taxonomy" id="441103"/>
    <lineage>
        <taxon>Bacteria</taxon>
        <taxon>Pseudomonadati</taxon>
        <taxon>Pseudomonadota</taxon>
        <taxon>Alphaproteobacteria</taxon>
        <taxon>Rhodobacterales</taxon>
        <taxon>Roseobacteraceae</taxon>
        <taxon>Tropicibacter</taxon>
    </lineage>
</organism>
<dbReference type="Gene3D" id="1.20.120.10">
    <property type="entry name" value="Cytochrome c/b562"/>
    <property type="match status" value="1"/>
</dbReference>
<feature type="binding site" description="axial binding residue" evidence="6">
    <location>
        <position position="143"/>
    </location>
    <ligand>
        <name>heme c</name>
        <dbReference type="ChEBI" id="CHEBI:61717"/>
    </ligand>
    <ligandPart>
        <name>Fe</name>
        <dbReference type="ChEBI" id="CHEBI:18248"/>
    </ligandPart>
</feature>
<evidence type="ECO:0000256" key="7">
    <source>
        <dbReference type="PIRSR" id="PIRSR000027-2"/>
    </source>
</evidence>
<accession>A0A0P1G5K7</accession>
<dbReference type="AlphaFoldDB" id="A0A0P1G5K7"/>
<keyword evidence="8" id="KW-0732">Signal</keyword>
<feature type="signal peptide" evidence="8">
    <location>
        <begin position="1"/>
        <end position="20"/>
    </location>
</feature>
<feature type="binding site" description="covalent" evidence="7">
    <location>
        <position position="142"/>
    </location>
    <ligand>
        <name>heme c</name>
        <dbReference type="ChEBI" id="CHEBI:61717"/>
    </ligand>
</feature>
<evidence type="ECO:0000256" key="2">
    <source>
        <dbReference type="ARBA" id="ARBA00022617"/>
    </source>
</evidence>
<evidence type="ECO:0000256" key="6">
    <source>
        <dbReference type="PIRSR" id="PIRSR000027-1"/>
    </source>
</evidence>
<evidence type="ECO:0000256" key="4">
    <source>
        <dbReference type="ARBA" id="ARBA00022982"/>
    </source>
</evidence>
<dbReference type="SUPFAM" id="SSF47175">
    <property type="entry name" value="Cytochromes"/>
    <property type="match status" value="1"/>
</dbReference>
<dbReference type="InterPro" id="IPR010980">
    <property type="entry name" value="Cyt_c/b562"/>
</dbReference>
<evidence type="ECO:0000256" key="8">
    <source>
        <dbReference type="SAM" id="SignalP"/>
    </source>
</evidence>
<dbReference type="GO" id="GO:0020037">
    <property type="term" value="F:heme binding"/>
    <property type="evidence" value="ECO:0007669"/>
    <property type="project" value="InterPro"/>
</dbReference>
<dbReference type="GO" id="GO:0042597">
    <property type="term" value="C:periplasmic space"/>
    <property type="evidence" value="ECO:0007669"/>
    <property type="project" value="InterPro"/>
</dbReference>
<keyword evidence="1" id="KW-0813">Transport</keyword>
<feature type="binding site" description="covalent" evidence="7">
    <location>
        <position position="139"/>
    </location>
    <ligand>
        <name>heme c</name>
        <dbReference type="ChEBI" id="CHEBI:61717"/>
    </ligand>
</feature>
<keyword evidence="5 6" id="KW-0408">Iron</keyword>
<keyword evidence="2 7" id="KW-0349">Heme</keyword>
<dbReference type="OrthoDB" id="7596534at2"/>
<feature type="chain" id="PRO_5006063090" evidence="8">
    <location>
        <begin position="21"/>
        <end position="150"/>
    </location>
</feature>
<dbReference type="PROSITE" id="PS51009">
    <property type="entry name" value="CYTCII"/>
    <property type="match status" value="1"/>
</dbReference>
<keyword evidence="10" id="KW-1185">Reference proteome</keyword>
<proteinExistence type="predicted"/>
<dbReference type="InterPro" id="IPR015984">
    <property type="entry name" value="Cyt_c_prime_subgr"/>
</dbReference>
<gene>
    <name evidence="9" type="primary">cycP</name>
    <name evidence="9" type="ORF">TRN7648_01196</name>
</gene>
<reference evidence="9 10" key="1">
    <citation type="submission" date="2015-09" db="EMBL/GenBank/DDBJ databases">
        <authorList>
            <consortium name="Swine Surveillance"/>
        </authorList>
    </citation>
    <scope>NUCLEOTIDE SEQUENCE [LARGE SCALE GENOMIC DNA]</scope>
    <source>
        <strain evidence="9 10">CECT 7648</strain>
    </source>
</reference>
<keyword evidence="4" id="KW-0249">Electron transport</keyword>
<dbReference type="InterPro" id="IPR002321">
    <property type="entry name" value="Cyt_c_II"/>
</dbReference>
<dbReference type="GO" id="GO:0005506">
    <property type="term" value="F:iron ion binding"/>
    <property type="evidence" value="ECO:0007669"/>
    <property type="project" value="InterPro"/>
</dbReference>
<dbReference type="GO" id="GO:0022900">
    <property type="term" value="P:electron transport chain"/>
    <property type="evidence" value="ECO:0007669"/>
    <property type="project" value="InterPro"/>
</dbReference>
<dbReference type="Pfam" id="PF01322">
    <property type="entry name" value="Cytochrom_C_2"/>
    <property type="match status" value="1"/>
</dbReference>
<dbReference type="PIRSF" id="PIRSF000027">
    <property type="entry name" value="Cytc_c_prime"/>
    <property type="match status" value="1"/>
</dbReference>
<keyword evidence="3 6" id="KW-0479">Metal-binding</keyword>
<dbReference type="STRING" id="441103.TRN7648_01196"/>
<evidence type="ECO:0000313" key="9">
    <source>
        <dbReference type="EMBL" id="CUH76927.1"/>
    </source>
</evidence>
<protein>
    <submittedName>
        <fullName evidence="9">Cytochrome c</fullName>
    </submittedName>
</protein>
<evidence type="ECO:0000313" key="10">
    <source>
        <dbReference type="Proteomes" id="UP000054935"/>
    </source>
</evidence>
<dbReference type="Proteomes" id="UP000054935">
    <property type="component" value="Unassembled WGS sequence"/>
</dbReference>
<sequence length="150" mass="15525">MKKLITTAVLMAGLATAATAQDLPAEVKARQGQFRIMALNLGVLGGIAKGAIEYDAATASAAADSLVGVSMVHQPTLFKEGTDSMSVDGTRAMPEIWDNMDDFGTKWEAYKTAAAEMQTAAATGKDAIGPALGKLGGSCKGCHDTYRAPE</sequence>
<comment type="PTM">
    <text evidence="7">Binds 1 heme group per subunit.</text>
</comment>
<dbReference type="EMBL" id="CYSE01000002">
    <property type="protein sequence ID" value="CUH76927.1"/>
    <property type="molecule type" value="Genomic_DNA"/>
</dbReference>